<keyword evidence="3" id="KW-0677">Repeat</keyword>
<evidence type="ECO:0000256" key="4">
    <source>
        <dbReference type="ARBA" id="ARBA00022771"/>
    </source>
</evidence>
<feature type="domain" description="C2H2-type" evidence="11">
    <location>
        <begin position="48"/>
        <end position="75"/>
    </location>
</feature>
<dbReference type="GO" id="GO:0010200">
    <property type="term" value="P:response to chitin"/>
    <property type="evidence" value="ECO:0007669"/>
    <property type="project" value="TreeGrafter"/>
</dbReference>
<keyword evidence="4 9" id="KW-0863">Zinc-finger</keyword>
<dbReference type="PROSITE" id="PS00028">
    <property type="entry name" value="ZINC_FINGER_C2H2_1"/>
    <property type="match status" value="2"/>
</dbReference>
<gene>
    <name evidence="12" type="ORF">CARUB_v10024179mg</name>
</gene>
<dbReference type="SMART" id="SM00355">
    <property type="entry name" value="ZnF_C2H2"/>
    <property type="match status" value="2"/>
</dbReference>
<evidence type="ECO:0000256" key="2">
    <source>
        <dbReference type="ARBA" id="ARBA00022723"/>
    </source>
</evidence>
<keyword evidence="7" id="KW-0804">Transcription</keyword>
<dbReference type="InterPro" id="IPR013087">
    <property type="entry name" value="Znf_C2H2_type"/>
</dbReference>
<dbReference type="AlphaFoldDB" id="R0FYC6"/>
<evidence type="ECO:0000256" key="6">
    <source>
        <dbReference type="ARBA" id="ARBA00023015"/>
    </source>
</evidence>
<keyword evidence="6" id="KW-0805">Transcription regulation</keyword>
<comment type="subcellular location">
    <subcellularLocation>
        <location evidence="1">Nucleus</location>
    </subcellularLocation>
</comment>
<keyword evidence="13" id="KW-1185">Reference proteome</keyword>
<organism evidence="12 13">
    <name type="scientific">Capsella rubella</name>
    <dbReference type="NCBI Taxonomy" id="81985"/>
    <lineage>
        <taxon>Eukaryota</taxon>
        <taxon>Viridiplantae</taxon>
        <taxon>Streptophyta</taxon>
        <taxon>Embryophyta</taxon>
        <taxon>Tracheophyta</taxon>
        <taxon>Spermatophyta</taxon>
        <taxon>Magnoliopsida</taxon>
        <taxon>eudicotyledons</taxon>
        <taxon>Gunneridae</taxon>
        <taxon>Pentapetalae</taxon>
        <taxon>rosids</taxon>
        <taxon>malvids</taxon>
        <taxon>Brassicales</taxon>
        <taxon>Brassicaceae</taxon>
        <taxon>Camelineae</taxon>
        <taxon>Capsella</taxon>
    </lineage>
</organism>
<evidence type="ECO:0000256" key="9">
    <source>
        <dbReference type="PROSITE-ProRule" id="PRU00042"/>
    </source>
</evidence>
<reference evidence="13" key="1">
    <citation type="journal article" date="2013" name="Nat. Genet.">
        <title>The Capsella rubella genome and the genomic consequences of rapid mating system evolution.</title>
        <authorList>
            <person name="Slotte T."/>
            <person name="Hazzouri K.M."/>
            <person name="Agren J.A."/>
            <person name="Koenig D."/>
            <person name="Maumus F."/>
            <person name="Guo Y.L."/>
            <person name="Steige K."/>
            <person name="Platts A.E."/>
            <person name="Escobar J.S."/>
            <person name="Newman L.K."/>
            <person name="Wang W."/>
            <person name="Mandakova T."/>
            <person name="Vello E."/>
            <person name="Smith L.M."/>
            <person name="Henz S.R."/>
            <person name="Steffen J."/>
            <person name="Takuno S."/>
            <person name="Brandvain Y."/>
            <person name="Coop G."/>
            <person name="Andolfatto P."/>
            <person name="Hu T.T."/>
            <person name="Blanchette M."/>
            <person name="Clark R.M."/>
            <person name="Quesneville H."/>
            <person name="Nordborg M."/>
            <person name="Gaut B.S."/>
            <person name="Lysak M.A."/>
            <person name="Jenkins J."/>
            <person name="Grimwood J."/>
            <person name="Chapman J."/>
            <person name="Prochnik S."/>
            <person name="Shu S."/>
            <person name="Rokhsar D."/>
            <person name="Schmutz J."/>
            <person name="Weigel D."/>
            <person name="Wright S.I."/>
        </authorList>
    </citation>
    <scope>NUCLEOTIDE SEQUENCE [LARGE SCALE GENOMIC DNA]</scope>
    <source>
        <strain evidence="13">cv. Monte Gargano</strain>
    </source>
</reference>
<dbReference type="KEGG" id="crb:17887734"/>
<evidence type="ECO:0000256" key="5">
    <source>
        <dbReference type="ARBA" id="ARBA00022833"/>
    </source>
</evidence>
<dbReference type="InterPro" id="IPR036236">
    <property type="entry name" value="Znf_C2H2_sf"/>
</dbReference>
<dbReference type="SUPFAM" id="SSF57667">
    <property type="entry name" value="beta-beta-alpha zinc fingers"/>
    <property type="match status" value="1"/>
</dbReference>
<dbReference type="eggNOG" id="KOG1721">
    <property type="taxonomic scope" value="Eukaryota"/>
</dbReference>
<evidence type="ECO:0000259" key="11">
    <source>
        <dbReference type="PROSITE" id="PS50157"/>
    </source>
</evidence>
<dbReference type="EMBL" id="KB870808">
    <property type="protein sequence ID" value="EOA28002.1"/>
    <property type="molecule type" value="Genomic_DNA"/>
</dbReference>
<protein>
    <recommendedName>
        <fullName evidence="11">C2H2-type domain-containing protein</fullName>
    </recommendedName>
</protein>
<dbReference type="Gene3D" id="3.30.160.60">
    <property type="entry name" value="Classic Zinc Finger"/>
    <property type="match status" value="1"/>
</dbReference>
<dbReference type="OrthoDB" id="9411774at2759"/>
<evidence type="ECO:0000256" key="10">
    <source>
        <dbReference type="SAM" id="MobiDB-lite"/>
    </source>
</evidence>
<dbReference type="STRING" id="81985.R0FYC6"/>
<proteinExistence type="predicted"/>
<name>R0FYC6_9BRAS</name>
<dbReference type="Pfam" id="PF13912">
    <property type="entry name" value="zf-C2H2_6"/>
    <property type="match status" value="2"/>
</dbReference>
<feature type="region of interest" description="Disordered" evidence="10">
    <location>
        <begin position="69"/>
        <end position="89"/>
    </location>
</feature>
<dbReference type="GO" id="GO:0006950">
    <property type="term" value="P:response to stress"/>
    <property type="evidence" value="ECO:0007669"/>
    <property type="project" value="TreeGrafter"/>
</dbReference>
<keyword evidence="5" id="KW-0862">Zinc</keyword>
<evidence type="ECO:0000256" key="7">
    <source>
        <dbReference type="ARBA" id="ARBA00023163"/>
    </source>
</evidence>
<evidence type="ECO:0000313" key="12">
    <source>
        <dbReference type="EMBL" id="EOA28002.1"/>
    </source>
</evidence>
<dbReference type="Proteomes" id="UP000029121">
    <property type="component" value="Unassembled WGS sequence"/>
</dbReference>
<accession>R0FYC6</accession>
<keyword evidence="8" id="KW-0539">Nucleus</keyword>
<feature type="domain" description="C2H2-type" evidence="11">
    <location>
        <begin position="92"/>
        <end position="119"/>
    </location>
</feature>
<evidence type="ECO:0000313" key="13">
    <source>
        <dbReference type="Proteomes" id="UP000029121"/>
    </source>
</evidence>
<keyword evidence="2" id="KW-0479">Metal-binding</keyword>
<dbReference type="GO" id="GO:0008270">
    <property type="term" value="F:zinc ion binding"/>
    <property type="evidence" value="ECO:0007669"/>
    <property type="project" value="UniProtKB-KW"/>
</dbReference>
<evidence type="ECO:0000256" key="1">
    <source>
        <dbReference type="ARBA" id="ARBA00004123"/>
    </source>
</evidence>
<dbReference type="GO" id="GO:0005634">
    <property type="term" value="C:nucleus"/>
    <property type="evidence" value="ECO:0007669"/>
    <property type="project" value="UniProtKB-SubCell"/>
</dbReference>
<dbReference type="PROSITE" id="PS50157">
    <property type="entry name" value="ZINC_FINGER_C2H2_2"/>
    <property type="match status" value="2"/>
</dbReference>
<dbReference type="PANTHER" id="PTHR26374">
    <property type="entry name" value="ZINC FINGER PROTEIN ZAT5"/>
    <property type="match status" value="1"/>
</dbReference>
<feature type="non-terminal residue" evidence="12">
    <location>
        <position position="1"/>
    </location>
</feature>
<evidence type="ECO:0000256" key="8">
    <source>
        <dbReference type="ARBA" id="ARBA00023242"/>
    </source>
</evidence>
<evidence type="ECO:0000256" key="3">
    <source>
        <dbReference type="ARBA" id="ARBA00022737"/>
    </source>
</evidence>
<dbReference type="PANTHER" id="PTHR26374:SF379">
    <property type="entry name" value="ZINC FINGER PROTEIN ZAT12"/>
    <property type="match status" value="1"/>
</dbReference>
<sequence>KQSVEFSFSSFCEMERERSDMEMINKMANCLILLSKNQHQNDTKSRVFACKTCNKEFPSFQALGGHRASHRRSAALEGHAPPSPKRVKPVKHECPICGAEFAVGQALGGHMRKHRGGAGGGGGGRSLAPATAPVTMKKSGGGNGKRVLCLDLNLTPLENEDLKLELGRLIF</sequence>